<name>A0ACC2U0N1_9FUNG</name>
<dbReference type="Proteomes" id="UP001165960">
    <property type="component" value="Unassembled WGS sequence"/>
</dbReference>
<reference evidence="1" key="1">
    <citation type="submission" date="2022-04" db="EMBL/GenBank/DDBJ databases">
        <title>Genome of the entomopathogenic fungus Entomophthora muscae.</title>
        <authorList>
            <person name="Elya C."/>
            <person name="Lovett B.R."/>
            <person name="Lee E."/>
            <person name="Macias A.M."/>
            <person name="Hajek A.E."/>
            <person name="De Bivort B.L."/>
            <person name="Kasson M.T."/>
            <person name="De Fine Licht H.H."/>
            <person name="Stajich J.E."/>
        </authorList>
    </citation>
    <scope>NUCLEOTIDE SEQUENCE</scope>
    <source>
        <strain evidence="1">Berkeley</strain>
    </source>
</reference>
<protein>
    <submittedName>
        <fullName evidence="1">Uncharacterized protein</fullName>
    </submittedName>
</protein>
<accession>A0ACC2U0N1</accession>
<dbReference type="EMBL" id="QTSX02001567">
    <property type="protein sequence ID" value="KAJ9080360.1"/>
    <property type="molecule type" value="Genomic_DNA"/>
</dbReference>
<keyword evidence="2" id="KW-1185">Reference proteome</keyword>
<comment type="caution">
    <text evidence="1">The sequence shown here is derived from an EMBL/GenBank/DDBJ whole genome shotgun (WGS) entry which is preliminary data.</text>
</comment>
<organism evidence="1 2">
    <name type="scientific">Entomophthora muscae</name>
    <dbReference type="NCBI Taxonomy" id="34485"/>
    <lineage>
        <taxon>Eukaryota</taxon>
        <taxon>Fungi</taxon>
        <taxon>Fungi incertae sedis</taxon>
        <taxon>Zoopagomycota</taxon>
        <taxon>Entomophthoromycotina</taxon>
        <taxon>Entomophthoromycetes</taxon>
        <taxon>Entomophthorales</taxon>
        <taxon>Entomophthoraceae</taxon>
        <taxon>Entomophthora</taxon>
    </lineage>
</organism>
<sequence length="176" mass="20413">MLTKLFPKAFATQLAGPLGRLSTGMAANTTFNSFQVGRNFSSEKSNESQLSTEISTEALLELIKKFKKDAPEYYLVDVRDLEERRKGIIPTSIFFPLVEIESILKMDKYDFQSKYKYPKFKESDRLIFHCHSGRRSAMAQKIARELGFFNSQNYLGSWVEFSKKYPEYTEFDPKIL</sequence>
<evidence type="ECO:0000313" key="1">
    <source>
        <dbReference type="EMBL" id="KAJ9080360.1"/>
    </source>
</evidence>
<evidence type="ECO:0000313" key="2">
    <source>
        <dbReference type="Proteomes" id="UP001165960"/>
    </source>
</evidence>
<proteinExistence type="predicted"/>
<gene>
    <name evidence="1" type="ORF">DSO57_1025791</name>
</gene>